<dbReference type="Gene3D" id="1.20.1250.20">
    <property type="entry name" value="MFS general substrate transporter like domains"/>
    <property type="match status" value="1"/>
</dbReference>
<evidence type="ECO:0000256" key="5">
    <source>
        <dbReference type="ARBA" id="ARBA00023136"/>
    </source>
</evidence>
<keyword evidence="2" id="KW-0813">Transport</keyword>
<dbReference type="InterPro" id="IPR036259">
    <property type="entry name" value="MFS_trans_sf"/>
</dbReference>
<feature type="transmembrane region" description="Helical" evidence="6">
    <location>
        <begin position="33"/>
        <end position="52"/>
    </location>
</feature>
<feature type="transmembrane region" description="Helical" evidence="6">
    <location>
        <begin position="340"/>
        <end position="359"/>
    </location>
</feature>
<dbReference type="GO" id="GO:0008506">
    <property type="term" value="F:sucrose:proton symporter activity"/>
    <property type="evidence" value="ECO:0007669"/>
    <property type="project" value="TreeGrafter"/>
</dbReference>
<keyword evidence="4 6" id="KW-1133">Transmembrane helix</keyword>
<dbReference type="SUPFAM" id="SSF103473">
    <property type="entry name" value="MFS general substrate transporter"/>
    <property type="match status" value="1"/>
</dbReference>
<dbReference type="VEuPathDB" id="TrichDB:TRFO_29743"/>
<evidence type="ECO:0000256" key="2">
    <source>
        <dbReference type="ARBA" id="ARBA00022448"/>
    </source>
</evidence>
<proteinExistence type="predicted"/>
<keyword evidence="5 6" id="KW-0472">Membrane</keyword>
<evidence type="ECO:0000256" key="3">
    <source>
        <dbReference type="ARBA" id="ARBA00022692"/>
    </source>
</evidence>
<feature type="transmembrane region" description="Helical" evidence="6">
    <location>
        <begin position="211"/>
        <end position="231"/>
    </location>
</feature>
<evidence type="ECO:0000256" key="4">
    <source>
        <dbReference type="ARBA" id="ARBA00022989"/>
    </source>
</evidence>
<dbReference type="GeneID" id="94841659"/>
<dbReference type="GO" id="GO:0016020">
    <property type="term" value="C:membrane"/>
    <property type="evidence" value="ECO:0007669"/>
    <property type="project" value="UniProtKB-SubCell"/>
</dbReference>
<gene>
    <name evidence="7" type="ORF">TRFO_29743</name>
</gene>
<evidence type="ECO:0000313" key="7">
    <source>
        <dbReference type="EMBL" id="OHT02985.1"/>
    </source>
</evidence>
<reference evidence="7" key="1">
    <citation type="submission" date="2016-10" db="EMBL/GenBank/DDBJ databases">
        <authorList>
            <person name="Benchimol M."/>
            <person name="Almeida L.G."/>
            <person name="Vasconcelos A.T."/>
            <person name="Perreira-Neves A."/>
            <person name="Rosa I.A."/>
            <person name="Tasca T."/>
            <person name="Bogo M.R."/>
            <person name="de Souza W."/>
        </authorList>
    </citation>
    <scope>NUCLEOTIDE SEQUENCE [LARGE SCALE GENOMIC DNA]</scope>
    <source>
        <strain evidence="7">K</strain>
    </source>
</reference>
<comment type="caution">
    <text evidence="7">The sequence shown here is derived from an EMBL/GenBank/DDBJ whole genome shotgun (WGS) entry which is preliminary data.</text>
</comment>
<dbReference type="Proteomes" id="UP000179807">
    <property type="component" value="Unassembled WGS sequence"/>
</dbReference>
<dbReference type="AlphaFoldDB" id="A0A1J4JV13"/>
<evidence type="ECO:0000313" key="8">
    <source>
        <dbReference type="Proteomes" id="UP000179807"/>
    </source>
</evidence>
<feature type="transmembrane region" description="Helical" evidence="6">
    <location>
        <begin position="260"/>
        <end position="277"/>
    </location>
</feature>
<dbReference type="PANTHER" id="PTHR19432:SF26">
    <property type="entry name" value="MAJOR FACILITATOR SUPERFAMILY (MFS) PROFILE DOMAIN-CONTAINING PROTEIN"/>
    <property type="match status" value="1"/>
</dbReference>
<feature type="transmembrane region" description="Helical" evidence="6">
    <location>
        <begin position="173"/>
        <end position="199"/>
    </location>
</feature>
<feature type="transmembrane region" description="Helical" evidence="6">
    <location>
        <begin position="310"/>
        <end position="328"/>
    </location>
</feature>
<feature type="transmembrane region" description="Helical" evidence="6">
    <location>
        <begin position="432"/>
        <end position="451"/>
    </location>
</feature>
<dbReference type="PANTHER" id="PTHR19432">
    <property type="entry name" value="SUGAR TRANSPORTER"/>
    <property type="match status" value="1"/>
</dbReference>
<dbReference type="OrthoDB" id="28755at2759"/>
<evidence type="ECO:0000256" key="1">
    <source>
        <dbReference type="ARBA" id="ARBA00004141"/>
    </source>
</evidence>
<dbReference type="EMBL" id="MLAK01000845">
    <property type="protein sequence ID" value="OHT02985.1"/>
    <property type="molecule type" value="Genomic_DNA"/>
</dbReference>
<dbReference type="InterPro" id="IPR011701">
    <property type="entry name" value="MFS"/>
</dbReference>
<protein>
    <submittedName>
        <fullName evidence="7">Major facilitator superfamily transporter</fullName>
    </submittedName>
</protein>
<evidence type="ECO:0000256" key="6">
    <source>
        <dbReference type="SAM" id="Phobius"/>
    </source>
</evidence>
<feature type="transmembrane region" description="Helical" evidence="6">
    <location>
        <begin position="365"/>
        <end position="389"/>
    </location>
</feature>
<organism evidence="7 8">
    <name type="scientific">Tritrichomonas foetus</name>
    <dbReference type="NCBI Taxonomy" id="1144522"/>
    <lineage>
        <taxon>Eukaryota</taxon>
        <taxon>Metamonada</taxon>
        <taxon>Parabasalia</taxon>
        <taxon>Tritrichomonadida</taxon>
        <taxon>Tritrichomonadidae</taxon>
        <taxon>Tritrichomonas</taxon>
    </lineage>
</organism>
<comment type="subcellular location">
    <subcellularLocation>
        <location evidence="1">Membrane</location>
        <topology evidence="1">Multi-pass membrane protein</topology>
    </subcellularLocation>
</comment>
<feature type="transmembrane region" description="Helical" evidence="6">
    <location>
        <begin position="107"/>
        <end position="126"/>
    </location>
</feature>
<sequence>MTRSFNEITNEFPGYDDLAEPQKWVPLNLRERLTIPHIIGICCSMLAYQIAYSVEFSLGTPIMTRLGIKSTLVSVIWMSGPLSGFIVQPVIGTISDVCKSKFGRRRPFILCGALGIIIGFLLIFFTEQIADGNTNLAIGIFVVALLETNIAIHVLQGPSRALIGDLVPARQQVFANTIGSIMLGVAAIVTNLIGGLKLAQYTNGVLNDEKLVFICGMILIVISVSITLLCAKEEEVKRMQEKRNPFLEIWRAFKHMPRPIFRIALVYFFSWMAYYPFNIECTDFFGYDIFQGRSTGDDHLIEKYNNGVCHGMIVIAVSNCLVLIYSPFQEIMVKKLGMKLTYAISQIIEAVCLVIMIFVTNKWALLGILAPLGISSTIFNSVPFAIVGLSVQPEQMGCYMGVLNSFAVVGQQISSFLLVSGAGAIFHNKAPIIGLGSVFAVISAILCYWIVIPKDDSSTLEPLTPSSSYYE</sequence>
<feature type="transmembrane region" description="Helical" evidence="6">
    <location>
        <begin position="132"/>
        <end position="152"/>
    </location>
</feature>
<accession>A0A1J4JV13</accession>
<dbReference type="FunFam" id="1.20.1250.20:FF:000531">
    <property type="entry name" value="Major Facilitator Superfamily protein"/>
    <property type="match status" value="1"/>
</dbReference>
<keyword evidence="3 6" id="KW-0812">Transmembrane</keyword>
<feature type="transmembrane region" description="Helical" evidence="6">
    <location>
        <begin position="72"/>
        <end position="95"/>
    </location>
</feature>
<dbReference type="Pfam" id="PF07690">
    <property type="entry name" value="MFS_1"/>
    <property type="match status" value="1"/>
</dbReference>
<name>A0A1J4JV13_9EUKA</name>
<feature type="transmembrane region" description="Helical" evidence="6">
    <location>
        <begin position="401"/>
        <end position="426"/>
    </location>
</feature>
<keyword evidence="8" id="KW-1185">Reference proteome</keyword>
<dbReference type="RefSeq" id="XP_068356121.1">
    <property type="nucleotide sequence ID" value="XM_068506955.1"/>
</dbReference>